<dbReference type="InterPro" id="IPR006311">
    <property type="entry name" value="TAT_signal"/>
</dbReference>
<evidence type="ECO:0000313" key="1">
    <source>
        <dbReference type="EMBL" id="MFE1752566.1"/>
    </source>
</evidence>
<protein>
    <submittedName>
        <fullName evidence="1">DUF1259 domain-containing protein</fullName>
    </submittedName>
</protein>
<dbReference type="Proteomes" id="UP001599756">
    <property type="component" value="Unassembled WGS sequence"/>
</dbReference>
<dbReference type="Pfam" id="PF07485">
    <property type="entry name" value="DUF1529"/>
    <property type="match status" value="2"/>
</dbReference>
<gene>
    <name evidence="1" type="ORF">ACFW88_18820</name>
</gene>
<keyword evidence="2" id="KW-1185">Reference proteome</keyword>
<evidence type="ECO:0000313" key="2">
    <source>
        <dbReference type="Proteomes" id="UP001599756"/>
    </source>
</evidence>
<comment type="caution">
    <text evidence="1">The sequence shown here is derived from an EMBL/GenBank/DDBJ whole genome shotgun (WGS) entry which is preliminary data.</text>
</comment>
<dbReference type="RefSeq" id="WP_381841702.1">
    <property type="nucleotide sequence ID" value="NZ_JBHYTS010000027.1"/>
</dbReference>
<reference evidence="1 2" key="1">
    <citation type="submission" date="2024-09" db="EMBL/GenBank/DDBJ databases">
        <title>The Natural Products Discovery Center: Release of the First 8490 Sequenced Strains for Exploring Actinobacteria Biosynthetic Diversity.</title>
        <authorList>
            <person name="Kalkreuter E."/>
            <person name="Kautsar S.A."/>
            <person name="Yang D."/>
            <person name="Bader C.D."/>
            <person name="Teijaro C.N."/>
            <person name="Fluegel L."/>
            <person name="Davis C.M."/>
            <person name="Simpson J.R."/>
            <person name="Lauterbach L."/>
            <person name="Steele A.D."/>
            <person name="Gui C."/>
            <person name="Meng S."/>
            <person name="Li G."/>
            <person name="Viehrig K."/>
            <person name="Ye F."/>
            <person name="Su P."/>
            <person name="Kiefer A.F."/>
            <person name="Nichols A."/>
            <person name="Cepeda A.J."/>
            <person name="Yan W."/>
            <person name="Fan B."/>
            <person name="Jiang Y."/>
            <person name="Adhikari A."/>
            <person name="Zheng C.-J."/>
            <person name="Schuster L."/>
            <person name="Cowan T.M."/>
            <person name="Smanski M.J."/>
            <person name="Chevrette M.G."/>
            <person name="De Carvalho L.P.S."/>
            <person name="Shen B."/>
        </authorList>
    </citation>
    <scope>NUCLEOTIDE SEQUENCE [LARGE SCALE GENOMIC DNA]</scope>
    <source>
        <strain evidence="1 2">NPDC059500</strain>
    </source>
</reference>
<dbReference type="EMBL" id="JBHYTS010000027">
    <property type="protein sequence ID" value="MFE1752566.1"/>
    <property type="molecule type" value="Genomic_DNA"/>
</dbReference>
<dbReference type="InterPro" id="IPR011094">
    <property type="entry name" value="Uncharacterised_LppY/LpqO"/>
</dbReference>
<dbReference type="PROSITE" id="PS51318">
    <property type="entry name" value="TAT"/>
    <property type="match status" value="1"/>
</dbReference>
<accession>A0ABW6H7G1</accession>
<sequence length="332" mass="35827">MADERQLDTRSRITTSRRWVLAAAAAAPVVTGARASADPRPAAAREGMLVQPVMTKLADWADVGRALGRPGDMKRYMYHTAFPRRDLTVFSHGVRINPALALGTHVSFVRYADHSTLLMGDTVVTERELQRFVDVLQQHGVMVTAIHKHLLAHSPEVWWVHVHAHGNDPVAVARGLRAAFDRTGTPPAQPATASPPVDLDTTAIDAALGVKGSADEEVYKATFVRRETIADGHVILPPGLGSTSSVNYQSLGGGRAALSGDLVMTADEVQPVLVALRQGGIELVELHHHNLADQPRLFFVHYWAVGDAVQLSQSLRRAMDTTNVVPMPGGAV</sequence>
<proteinExistence type="predicted"/>
<organism evidence="1 2">
    <name type="scientific">Streptomyces anandii</name>
    <dbReference type="NCBI Taxonomy" id="285454"/>
    <lineage>
        <taxon>Bacteria</taxon>
        <taxon>Bacillati</taxon>
        <taxon>Actinomycetota</taxon>
        <taxon>Actinomycetes</taxon>
        <taxon>Kitasatosporales</taxon>
        <taxon>Streptomycetaceae</taxon>
        <taxon>Streptomyces</taxon>
    </lineage>
</organism>
<name>A0ABW6H7G1_9ACTN</name>